<dbReference type="Pfam" id="PF05860">
    <property type="entry name" value="TPS"/>
    <property type="match status" value="1"/>
</dbReference>
<gene>
    <name evidence="6" type="ORF">JIN84_07670</name>
    <name evidence="7" type="ORF">JIN84_15810</name>
</gene>
<keyword evidence="8" id="KW-1185">Reference proteome</keyword>
<dbReference type="InterPro" id="IPR011050">
    <property type="entry name" value="Pectin_lyase_fold/virulence"/>
</dbReference>
<dbReference type="EMBL" id="JAENIK010000009">
    <property type="protein sequence ID" value="MBK1815487.1"/>
    <property type="molecule type" value="Genomic_DNA"/>
</dbReference>
<dbReference type="AlphaFoldDB" id="A0A934R2A1"/>
<dbReference type="InterPro" id="IPR012334">
    <property type="entry name" value="Pectin_lyas_fold"/>
</dbReference>
<dbReference type="SMART" id="SM00912">
    <property type="entry name" value="Haemagg_act"/>
    <property type="match status" value="1"/>
</dbReference>
<dbReference type="NCBIfam" id="TIGR01901">
    <property type="entry name" value="adhes_NPXG"/>
    <property type="match status" value="1"/>
</dbReference>
<feature type="non-terminal residue" evidence="6">
    <location>
        <position position="255"/>
    </location>
</feature>
<feature type="compositionally biased region" description="Low complexity" evidence="4">
    <location>
        <begin position="52"/>
        <end position="70"/>
    </location>
</feature>
<reference evidence="6" key="1">
    <citation type="submission" date="2021-01" db="EMBL/GenBank/DDBJ databases">
        <title>Modified the classification status of verrucomicrobia.</title>
        <authorList>
            <person name="Feng X."/>
        </authorList>
    </citation>
    <scope>NUCLEOTIDE SEQUENCE</scope>
    <source>
        <strain evidence="6">JCM 18052</strain>
    </source>
</reference>
<dbReference type="SUPFAM" id="SSF51126">
    <property type="entry name" value="Pectin lyase-like"/>
    <property type="match status" value="1"/>
</dbReference>
<evidence type="ECO:0000256" key="3">
    <source>
        <dbReference type="ARBA" id="ARBA00022729"/>
    </source>
</evidence>
<proteinExistence type="predicted"/>
<dbReference type="InterPro" id="IPR008638">
    <property type="entry name" value="FhaB/CdiA-like_TPS"/>
</dbReference>
<evidence type="ECO:0000313" key="8">
    <source>
        <dbReference type="Proteomes" id="UP000600139"/>
    </source>
</evidence>
<comment type="subcellular location">
    <subcellularLocation>
        <location evidence="1">Secreted</location>
    </subcellularLocation>
</comment>
<dbReference type="RefSeq" id="WP_200350456.1">
    <property type="nucleotide sequence ID" value="NZ_JAENIK010000009.1"/>
</dbReference>
<feature type="region of interest" description="Disordered" evidence="4">
    <location>
        <begin position="45"/>
        <end position="71"/>
    </location>
</feature>
<evidence type="ECO:0000259" key="5">
    <source>
        <dbReference type="SMART" id="SM00912"/>
    </source>
</evidence>
<dbReference type="Proteomes" id="UP000600139">
    <property type="component" value="Unassembled WGS sequence"/>
</dbReference>
<dbReference type="PANTHER" id="PTHR12338:SF8">
    <property type="entry name" value="HEME_HEMOPEXIN-BINDING PROTEIN"/>
    <property type="match status" value="1"/>
</dbReference>
<organism evidence="6 8">
    <name type="scientific">Luteolibacter yonseiensis</name>
    <dbReference type="NCBI Taxonomy" id="1144680"/>
    <lineage>
        <taxon>Bacteria</taxon>
        <taxon>Pseudomonadati</taxon>
        <taxon>Verrucomicrobiota</taxon>
        <taxon>Verrucomicrobiia</taxon>
        <taxon>Verrucomicrobiales</taxon>
        <taxon>Verrucomicrobiaceae</taxon>
        <taxon>Luteolibacter</taxon>
    </lineage>
</organism>
<sequence length="255" mass="26340">MKPRRHHRATGLFGTTFKYGVPVFIGFTFAITGLTADAGDILRGGSPRSGKSARATAGAPTPAATDAARASAKDTLARTTRTLAAVRNLQNAARDAAIRNGANNLGKNPNRPTVTLPNVPNGLGAGGLDLGTVTGAHNPVQAVKDGRTTVTIKQTTQQALLGWKTMNVGKKTTLNFDQKAGGADAGKWIAFNKITDPSGNPTQILGNIKADGQVYIINPNGIIFGGGSQVNARALTASSLPINDNLIGRGLLNNP</sequence>
<name>A0A934R2A1_9BACT</name>
<dbReference type="Gene3D" id="2.160.20.10">
    <property type="entry name" value="Single-stranded right-handed beta-helix, Pectin lyase-like"/>
    <property type="match status" value="1"/>
</dbReference>
<accession>A0A934R2A1</accession>
<comment type="caution">
    <text evidence="6">The sequence shown here is derived from an EMBL/GenBank/DDBJ whole genome shotgun (WGS) entry which is preliminary data.</text>
</comment>
<dbReference type="InterPro" id="IPR050909">
    <property type="entry name" value="Bact_Autotransporter_VF"/>
</dbReference>
<keyword evidence="3" id="KW-0732">Signal</keyword>
<feature type="domain" description="Filamentous haemagglutinin FhaB/tRNA nuclease CdiA-like TPS" evidence="5">
    <location>
        <begin position="125"/>
        <end position="246"/>
    </location>
</feature>
<dbReference type="GO" id="GO:0005576">
    <property type="term" value="C:extracellular region"/>
    <property type="evidence" value="ECO:0007669"/>
    <property type="project" value="UniProtKB-SubCell"/>
</dbReference>
<evidence type="ECO:0000313" key="6">
    <source>
        <dbReference type="EMBL" id="MBK1815487.1"/>
    </source>
</evidence>
<keyword evidence="2" id="KW-0964">Secreted</keyword>
<dbReference type="PANTHER" id="PTHR12338">
    <property type="entry name" value="AUTOTRANSPORTER"/>
    <property type="match status" value="1"/>
</dbReference>
<evidence type="ECO:0000256" key="2">
    <source>
        <dbReference type="ARBA" id="ARBA00022525"/>
    </source>
</evidence>
<protein>
    <submittedName>
        <fullName evidence="6">Filamentous hemagglutinin N-terminal domain-containing protein</fullName>
    </submittedName>
</protein>
<evidence type="ECO:0000256" key="1">
    <source>
        <dbReference type="ARBA" id="ARBA00004613"/>
    </source>
</evidence>
<dbReference type="EMBL" id="JAENIK010000011">
    <property type="protein sequence ID" value="MBK1817090.1"/>
    <property type="molecule type" value="Genomic_DNA"/>
</dbReference>
<evidence type="ECO:0000256" key="4">
    <source>
        <dbReference type="SAM" id="MobiDB-lite"/>
    </source>
</evidence>
<evidence type="ECO:0000313" key="7">
    <source>
        <dbReference type="EMBL" id="MBK1817090.1"/>
    </source>
</evidence>